<evidence type="ECO:0000259" key="2">
    <source>
        <dbReference type="Pfam" id="PF13739"/>
    </source>
</evidence>
<dbReference type="Gene3D" id="3.90.640.20">
    <property type="entry name" value="Heat-shock cognate protein, ATPase"/>
    <property type="match status" value="1"/>
</dbReference>
<evidence type="ECO:0000313" key="4">
    <source>
        <dbReference type="Proteomes" id="UP000651057"/>
    </source>
</evidence>
<reference evidence="3" key="1">
    <citation type="submission" date="2021-01" db="EMBL/GenBank/DDBJ databases">
        <authorList>
            <person name="Zhong Y.L."/>
        </authorList>
    </citation>
    <scope>NUCLEOTIDE SEQUENCE</scope>
    <source>
        <strain evidence="3">KCTC 23302</strain>
    </source>
</reference>
<proteinExistence type="predicted"/>
<accession>A0A936ZTM9</accession>
<dbReference type="Gene3D" id="3.30.565.40">
    <property type="entry name" value="Fervidobacterium nodosum Rt17-B1 like"/>
    <property type="match status" value="1"/>
</dbReference>
<protein>
    <submittedName>
        <fullName evidence="3">DUF4163 domain-containing protein</fullName>
    </submittedName>
</protein>
<evidence type="ECO:0000313" key="3">
    <source>
        <dbReference type="EMBL" id="MBL0684483.1"/>
    </source>
</evidence>
<gene>
    <name evidence="3" type="ORF">JJQ60_13220</name>
</gene>
<dbReference type="InterPro" id="IPR037126">
    <property type="entry name" value="PdaC/RsiV-like_sf"/>
</dbReference>
<dbReference type="EMBL" id="JAERQJ010000005">
    <property type="protein sequence ID" value="MBL0684483.1"/>
    <property type="molecule type" value="Genomic_DNA"/>
</dbReference>
<organism evidence="3 4">
    <name type="scientific">Aquimarina mytili</name>
    <dbReference type="NCBI Taxonomy" id="874423"/>
    <lineage>
        <taxon>Bacteria</taxon>
        <taxon>Pseudomonadati</taxon>
        <taxon>Bacteroidota</taxon>
        <taxon>Flavobacteriia</taxon>
        <taxon>Flavobacteriales</taxon>
        <taxon>Flavobacteriaceae</taxon>
        <taxon>Aquimarina</taxon>
    </lineage>
</organism>
<evidence type="ECO:0000259" key="1">
    <source>
        <dbReference type="Pfam" id="PF11738"/>
    </source>
</evidence>
<feature type="domain" description="DUF3298" evidence="1">
    <location>
        <begin position="177"/>
        <end position="245"/>
    </location>
</feature>
<feature type="domain" description="Deacetylase PdaC" evidence="2">
    <location>
        <begin position="47"/>
        <end position="150"/>
    </location>
</feature>
<dbReference type="PROSITE" id="PS51257">
    <property type="entry name" value="PROKAR_LIPOPROTEIN"/>
    <property type="match status" value="1"/>
</dbReference>
<dbReference type="InterPro" id="IPR025303">
    <property type="entry name" value="PdaC"/>
</dbReference>
<dbReference type="Proteomes" id="UP000651057">
    <property type="component" value="Unassembled WGS sequence"/>
</dbReference>
<name>A0A936ZTM9_9FLAO</name>
<dbReference type="InterPro" id="IPR021729">
    <property type="entry name" value="DUF3298"/>
</dbReference>
<sequence length="259" mass="29225">MINTKTNSSLKIVFLLAILMGFYSCTKRKSFIFEKQNFATDQLLDCKTNDCASLEINLLKVVDDSQISSTINHEIEKVACAVLNTGDNQPQGTMKQAMQEFNSSYQKISTEFPDEIVPYEANIDCTLGFQCKDLISVVMDSYVFTGGAHGYGGVSYINFDPKTGKRISNKALFKSYTEFKKYAEKVFRSKHEILESESINSTGFFFENDAYALPENIGFTDKEVILFYNPYEISSYADGAIEIKLNKEDVASFFAFDIL</sequence>
<dbReference type="Pfam" id="PF11738">
    <property type="entry name" value="DUF3298"/>
    <property type="match status" value="1"/>
</dbReference>
<keyword evidence="4" id="KW-1185">Reference proteome</keyword>
<comment type="caution">
    <text evidence="3">The sequence shown here is derived from an EMBL/GenBank/DDBJ whole genome shotgun (WGS) entry which is preliminary data.</text>
</comment>
<dbReference type="Pfam" id="PF13739">
    <property type="entry name" value="PdaC"/>
    <property type="match status" value="1"/>
</dbReference>
<dbReference type="AlphaFoldDB" id="A0A936ZTM9"/>
<dbReference type="RefSeq" id="WP_201920785.1">
    <property type="nucleotide sequence ID" value="NZ_BAABAX010000031.1"/>
</dbReference>